<keyword evidence="2" id="KW-1185">Reference proteome</keyword>
<proteinExistence type="predicted"/>
<dbReference type="Proteomes" id="UP001157502">
    <property type="component" value="Chromosome 13"/>
</dbReference>
<gene>
    <name evidence="1" type="ORF">DPEC_G00164950</name>
</gene>
<dbReference type="EMBL" id="CM055740">
    <property type="protein sequence ID" value="KAJ8003012.1"/>
    <property type="molecule type" value="Genomic_DNA"/>
</dbReference>
<comment type="caution">
    <text evidence="1">The sequence shown here is derived from an EMBL/GenBank/DDBJ whole genome shotgun (WGS) entry which is preliminary data.</text>
</comment>
<name>A0ACC2GHK8_DALPE</name>
<reference evidence="1" key="1">
    <citation type="submission" date="2021-05" db="EMBL/GenBank/DDBJ databases">
        <authorList>
            <person name="Pan Q."/>
            <person name="Jouanno E."/>
            <person name="Zahm M."/>
            <person name="Klopp C."/>
            <person name="Cabau C."/>
            <person name="Louis A."/>
            <person name="Berthelot C."/>
            <person name="Parey E."/>
            <person name="Roest Crollius H."/>
            <person name="Montfort J."/>
            <person name="Robinson-Rechavi M."/>
            <person name="Bouchez O."/>
            <person name="Lampietro C."/>
            <person name="Lopez Roques C."/>
            <person name="Donnadieu C."/>
            <person name="Postlethwait J."/>
            <person name="Bobe J."/>
            <person name="Dillon D."/>
            <person name="Chandos A."/>
            <person name="von Hippel F."/>
            <person name="Guiguen Y."/>
        </authorList>
    </citation>
    <scope>NUCLEOTIDE SEQUENCE</scope>
    <source>
        <strain evidence="1">YG-Jan2019</strain>
    </source>
</reference>
<evidence type="ECO:0000313" key="2">
    <source>
        <dbReference type="Proteomes" id="UP001157502"/>
    </source>
</evidence>
<sequence length="83" mass="9174">MSAGTGDTSLPCHHLSGEIEIPGKSRKERTVEKVSRMARILQSQIAMAVISLKHKRQHRSARHSSSRPVPPSDPGRRNCDALH</sequence>
<accession>A0ACC2GHK8</accession>
<protein>
    <submittedName>
        <fullName evidence="1">Uncharacterized protein</fullName>
    </submittedName>
</protein>
<evidence type="ECO:0000313" key="1">
    <source>
        <dbReference type="EMBL" id="KAJ8003012.1"/>
    </source>
</evidence>
<organism evidence="1 2">
    <name type="scientific">Dallia pectoralis</name>
    <name type="common">Alaska blackfish</name>
    <dbReference type="NCBI Taxonomy" id="75939"/>
    <lineage>
        <taxon>Eukaryota</taxon>
        <taxon>Metazoa</taxon>
        <taxon>Chordata</taxon>
        <taxon>Craniata</taxon>
        <taxon>Vertebrata</taxon>
        <taxon>Euteleostomi</taxon>
        <taxon>Actinopterygii</taxon>
        <taxon>Neopterygii</taxon>
        <taxon>Teleostei</taxon>
        <taxon>Protacanthopterygii</taxon>
        <taxon>Esociformes</taxon>
        <taxon>Umbridae</taxon>
        <taxon>Dallia</taxon>
    </lineage>
</organism>